<evidence type="ECO:0000313" key="2">
    <source>
        <dbReference type="Proteomes" id="UP000735302"/>
    </source>
</evidence>
<protein>
    <submittedName>
        <fullName evidence="1">Uncharacterized protein</fullName>
    </submittedName>
</protein>
<keyword evidence="2" id="KW-1185">Reference proteome</keyword>
<reference evidence="1 2" key="1">
    <citation type="journal article" date="2021" name="Elife">
        <title>Chloroplast acquisition without the gene transfer in kleptoplastic sea slugs, Plakobranchus ocellatus.</title>
        <authorList>
            <person name="Maeda T."/>
            <person name="Takahashi S."/>
            <person name="Yoshida T."/>
            <person name="Shimamura S."/>
            <person name="Takaki Y."/>
            <person name="Nagai Y."/>
            <person name="Toyoda A."/>
            <person name="Suzuki Y."/>
            <person name="Arimoto A."/>
            <person name="Ishii H."/>
            <person name="Satoh N."/>
            <person name="Nishiyama T."/>
            <person name="Hasebe M."/>
            <person name="Maruyama T."/>
            <person name="Minagawa J."/>
            <person name="Obokata J."/>
            <person name="Shigenobu S."/>
        </authorList>
    </citation>
    <scope>NUCLEOTIDE SEQUENCE [LARGE SCALE GENOMIC DNA]</scope>
</reference>
<dbReference type="Proteomes" id="UP000735302">
    <property type="component" value="Unassembled WGS sequence"/>
</dbReference>
<dbReference type="AlphaFoldDB" id="A0AAV4D5S2"/>
<dbReference type="EMBL" id="BLXT01007498">
    <property type="protein sequence ID" value="GFO39487.1"/>
    <property type="molecule type" value="Genomic_DNA"/>
</dbReference>
<comment type="caution">
    <text evidence="1">The sequence shown here is derived from an EMBL/GenBank/DDBJ whole genome shotgun (WGS) entry which is preliminary data.</text>
</comment>
<organism evidence="1 2">
    <name type="scientific">Plakobranchus ocellatus</name>
    <dbReference type="NCBI Taxonomy" id="259542"/>
    <lineage>
        <taxon>Eukaryota</taxon>
        <taxon>Metazoa</taxon>
        <taxon>Spiralia</taxon>
        <taxon>Lophotrochozoa</taxon>
        <taxon>Mollusca</taxon>
        <taxon>Gastropoda</taxon>
        <taxon>Heterobranchia</taxon>
        <taxon>Euthyneura</taxon>
        <taxon>Panpulmonata</taxon>
        <taxon>Sacoglossa</taxon>
        <taxon>Placobranchoidea</taxon>
        <taxon>Plakobranchidae</taxon>
        <taxon>Plakobranchus</taxon>
    </lineage>
</organism>
<evidence type="ECO:0000313" key="1">
    <source>
        <dbReference type="EMBL" id="GFO39487.1"/>
    </source>
</evidence>
<accession>A0AAV4D5S2</accession>
<sequence length="96" mass="11436">MLIKVEDPPPSFCWQQRQPHELPLCKASLPRRVVGRDQRVFFIFFLSHEEFLGFSSRAPRPPRSPTKGTRCMALQRCVRATLELYSQQRVWDLYWD</sequence>
<gene>
    <name evidence="1" type="ORF">PoB_006599200</name>
</gene>
<name>A0AAV4D5S2_9GAST</name>
<proteinExistence type="predicted"/>